<dbReference type="SUPFAM" id="SSF111369">
    <property type="entry name" value="HlyD-like secretion proteins"/>
    <property type="match status" value="1"/>
</dbReference>
<dbReference type="Gene3D" id="1.10.287.470">
    <property type="entry name" value="Helix hairpin bin"/>
    <property type="match status" value="1"/>
</dbReference>
<sequence length="348" mass="39120">MKLKSVFFVIKKRWYVFVIIAAGVGIFLYQQQSTKAQVAKLATYTVKRQDLQDILTLSGQVAADDHVVLRFQSSGKLTWVGAKVGDVVKKYQGIASLDTRDLKMRLQKNLNSFASQRGTFDQSRDDNQRVGDQPIRENGDRMKRLLEDAQYDLSSSVLDVELSDLALEYSYLYTPIAGVVVRADVTNPGTNITPAGAEFEIINPDTLYFSFIADQTEVIRLKEGIRGEILLDSYPDDKIKGELYYISYIPKAGETGTVYEGRIKMPVDQEMKYRFGMTGDTEFVMGEKNNVIAAPDKFIKAEGDKKYVMRLHDGKEEKVYIKTGLEVDGNVEILSGIEEGNVILSVQK</sequence>
<dbReference type="GO" id="GO:0022857">
    <property type="term" value="F:transmembrane transporter activity"/>
    <property type="evidence" value="ECO:0007669"/>
    <property type="project" value="InterPro"/>
</dbReference>
<evidence type="ECO:0000256" key="1">
    <source>
        <dbReference type="ARBA" id="ARBA00004196"/>
    </source>
</evidence>
<accession>A0A2M7QBD7</accession>
<feature type="compositionally biased region" description="Basic and acidic residues" evidence="4">
    <location>
        <begin position="122"/>
        <end position="138"/>
    </location>
</feature>
<feature type="region of interest" description="Disordered" evidence="4">
    <location>
        <begin position="117"/>
        <end position="138"/>
    </location>
</feature>
<dbReference type="GO" id="GO:0030313">
    <property type="term" value="C:cell envelope"/>
    <property type="evidence" value="ECO:0007669"/>
    <property type="project" value="UniProtKB-SubCell"/>
</dbReference>
<dbReference type="PANTHER" id="PTHR32347:SF14">
    <property type="entry name" value="EFFLUX SYSTEM COMPONENT YKNX-RELATED"/>
    <property type="match status" value="1"/>
</dbReference>
<feature type="transmembrane region" description="Helical" evidence="5">
    <location>
        <begin position="12"/>
        <end position="29"/>
    </location>
</feature>
<evidence type="ECO:0000313" key="6">
    <source>
        <dbReference type="EMBL" id="PIY68546.1"/>
    </source>
</evidence>
<comment type="caution">
    <text evidence="6">The sequence shown here is derived from an EMBL/GenBank/DDBJ whole genome shotgun (WGS) entry which is preliminary data.</text>
</comment>
<dbReference type="GO" id="GO:0016020">
    <property type="term" value="C:membrane"/>
    <property type="evidence" value="ECO:0007669"/>
    <property type="project" value="InterPro"/>
</dbReference>
<comment type="subcellular location">
    <subcellularLocation>
        <location evidence="1">Cell envelope</location>
    </subcellularLocation>
</comment>
<keyword evidence="5" id="KW-0812">Transmembrane</keyword>
<dbReference type="InterPro" id="IPR050465">
    <property type="entry name" value="UPF0194_transport"/>
</dbReference>
<dbReference type="AlphaFoldDB" id="A0A2M7QBD7"/>
<dbReference type="NCBIfam" id="TIGR01730">
    <property type="entry name" value="RND_mfp"/>
    <property type="match status" value="1"/>
</dbReference>
<keyword evidence="3" id="KW-0175">Coiled coil</keyword>
<comment type="similarity">
    <text evidence="2">Belongs to the membrane fusion protein (MFP) (TC 8.A.1) family.</text>
</comment>
<dbReference type="Gene3D" id="2.40.30.170">
    <property type="match status" value="1"/>
</dbReference>
<evidence type="ECO:0000256" key="2">
    <source>
        <dbReference type="ARBA" id="ARBA00009477"/>
    </source>
</evidence>
<organism evidence="6 7">
    <name type="scientific">Candidatus Roizmanbacteria bacterium CG_4_10_14_0_8_um_filter_39_9</name>
    <dbReference type="NCBI Taxonomy" id="1974829"/>
    <lineage>
        <taxon>Bacteria</taxon>
        <taxon>Candidatus Roizmaniibacteriota</taxon>
    </lineage>
</organism>
<evidence type="ECO:0000256" key="5">
    <source>
        <dbReference type="SAM" id="Phobius"/>
    </source>
</evidence>
<evidence type="ECO:0000256" key="4">
    <source>
        <dbReference type="SAM" id="MobiDB-lite"/>
    </source>
</evidence>
<protein>
    <submittedName>
        <fullName evidence="6">Uncharacterized protein</fullName>
    </submittedName>
</protein>
<keyword evidence="5" id="KW-0472">Membrane</keyword>
<dbReference type="InterPro" id="IPR006143">
    <property type="entry name" value="RND_pump_MFP"/>
</dbReference>
<dbReference type="Gene3D" id="2.40.50.100">
    <property type="match status" value="1"/>
</dbReference>
<dbReference type="EMBL" id="PFLF01000114">
    <property type="protein sequence ID" value="PIY68546.1"/>
    <property type="molecule type" value="Genomic_DNA"/>
</dbReference>
<evidence type="ECO:0000313" key="7">
    <source>
        <dbReference type="Proteomes" id="UP000230108"/>
    </source>
</evidence>
<dbReference type="PANTHER" id="PTHR32347">
    <property type="entry name" value="EFFLUX SYSTEM COMPONENT YKNX-RELATED"/>
    <property type="match status" value="1"/>
</dbReference>
<proteinExistence type="inferred from homology"/>
<reference evidence="7" key="1">
    <citation type="submission" date="2017-09" db="EMBL/GenBank/DDBJ databases">
        <title>Depth-based differentiation of microbial function through sediment-hosted aquifers and enrichment of novel symbionts in the deep terrestrial subsurface.</title>
        <authorList>
            <person name="Probst A.J."/>
            <person name="Ladd B."/>
            <person name="Jarett J.K."/>
            <person name="Geller-Mcgrath D.E."/>
            <person name="Sieber C.M.K."/>
            <person name="Emerson J.B."/>
            <person name="Anantharaman K."/>
            <person name="Thomas B.C."/>
            <person name="Malmstrom R."/>
            <person name="Stieglmeier M."/>
            <person name="Klingl A."/>
            <person name="Woyke T."/>
            <person name="Ryan C.M."/>
            <person name="Banfield J.F."/>
        </authorList>
    </citation>
    <scope>NUCLEOTIDE SEQUENCE [LARGE SCALE GENOMIC DNA]</scope>
</reference>
<gene>
    <name evidence="6" type="ORF">COY90_05455</name>
</gene>
<dbReference type="Gene3D" id="2.40.420.20">
    <property type="match status" value="1"/>
</dbReference>
<name>A0A2M7QBD7_9BACT</name>
<dbReference type="Proteomes" id="UP000230108">
    <property type="component" value="Unassembled WGS sequence"/>
</dbReference>
<evidence type="ECO:0000256" key="3">
    <source>
        <dbReference type="ARBA" id="ARBA00023054"/>
    </source>
</evidence>
<keyword evidence="5" id="KW-1133">Transmembrane helix</keyword>